<organism evidence="2 3">
    <name type="scientific">Geranomyces variabilis</name>
    <dbReference type="NCBI Taxonomy" id="109894"/>
    <lineage>
        <taxon>Eukaryota</taxon>
        <taxon>Fungi</taxon>
        <taxon>Fungi incertae sedis</taxon>
        <taxon>Chytridiomycota</taxon>
        <taxon>Chytridiomycota incertae sedis</taxon>
        <taxon>Chytridiomycetes</taxon>
        <taxon>Spizellomycetales</taxon>
        <taxon>Powellomycetaceae</taxon>
        <taxon>Geranomyces</taxon>
    </lineage>
</organism>
<protein>
    <recommendedName>
        <fullName evidence="1">Fibronectin type-III domain-containing protein</fullName>
    </recommendedName>
</protein>
<dbReference type="EMBL" id="JADGJQ010000045">
    <property type="protein sequence ID" value="KAJ3176017.1"/>
    <property type="molecule type" value="Genomic_DNA"/>
</dbReference>
<dbReference type="Gene3D" id="2.60.40.10">
    <property type="entry name" value="Immunoglobulins"/>
    <property type="match status" value="1"/>
</dbReference>
<dbReference type="PANTHER" id="PTHR16897">
    <property type="entry name" value="OS10G0105400 PROTEIN"/>
    <property type="match status" value="1"/>
</dbReference>
<dbReference type="PROSITE" id="PS50853">
    <property type="entry name" value="FN3"/>
    <property type="match status" value="3"/>
</dbReference>
<evidence type="ECO:0000313" key="2">
    <source>
        <dbReference type="EMBL" id="KAJ3176017.1"/>
    </source>
</evidence>
<sequence length="2783" mass="288389">MTKACTLTWTVDLFADIWSKTSAGAPTTNSSAVSLSFGVYSLVTGARVSAQLTTIPFIRLPFPFTITVPERNGVAYSSNVAAKYFAQPISWFTFSTSSSTDVVAQTLHAEIFCNDQSGLTVSFAWPANPSSPGVPFPISVNVANVYNVSSSQLLTLANAQCEITVSVLNANGGSTDSTSYFAILISPPSVSGVPSDIDPVSSAVSTTGYQTTAGKAASWAHVFRNVPDYTALLNAYPVGTTLNGIVHFDIKHGATLSSSGPAAAVLIHAAAYPYLALCLGTSNAAITYVPFSCTVPSAGQSGSVLSAGDTTALVLGMEQDCSNISNSLSCVNCFQCRLSTELTAYNEAGLSTSATTAGIIYDGTKPRIMPFTYTKQTFAGTLWFSTVLHLNFTTNIDEPDSAISSARVTAAILGYEKMVEQTIAADFPLTWDDGTKTSLQAATNHIARNGSTSITMGGWEGVSFHTQLYNVSVIVTASSGQTSTYSETIEIDATNPVAGLVQFSNLVQDANTASATVRVAGFTDPESGILAYWGRLSSTQASNNTDPATDPTWQSLSLLPSAIGPQYFTVNLSQPLALGWTSVIYEIVAANNAYTPGALNNAASLTYMNSWPLAIATQGPTASITAVTWTDLASGSIQDANSSQVSISWMANAVISGIAFVNVNCSYTQITGKTALQSTQVQGNIATGSTEFSIQALSPGSRLVACISVASNTVPPTIISTCQSTPSISSAPAFDGQACTALTFLPQSSTVSVDWSGCTIPLSTDYIQATVIGSVQGDPIGSQTSGVSPGKWSFVANLSPGTYQACLVGFDASNITSFAFCSAASLLDYTAPYSGGQVFSLYAGNGLDPAATPVRLSTNTNAFLVRWDAWEDPESSVTSVSLSLIDMSVGLAVRNVTVPGTEVTYLFTNLALNVGDSYAVDVSATNGVGEVAPKLRSTPVQILGPGSSSESPTVTVLNGFQAQGSANYTFIPTPANATADIHLTWAGFTTMQAQASVLYNVQLLTTGLAAIMSETVQTQQDYMISVLLPPGLYSVQVSLAEIDGSDQVASIANILIAPPRSFISPPVSMSTCITAFSANPSVHLTASWGSFSDPYALMVSQGIAFGNPNNARALSAPAVVLPTDTAFNGTVVYEFGRPTVLAGFSIQCVWSAEDVFGQVYTASFPGTGPNGGVVGIETADAPIVLTLSTWSLASTPASATDQAFFEDVTVTQNSTFAIAFSGFPPLAVQGTAVAQLSYSIGSAASLSGTYDDIVPVTSVVLGIANRASSTYSVLLPSGYHDVILFKPIEFQQFPSSLTPIYACVNVTNLTSGSVSAACSTAIMYDVEPPTAGLVAIDGYSTPSVSSVVYLTSGNDLKVGWSGFLKANWPDNSTGIASFEWSLGSYPGGSDYYPPTSVPSSQLSALAAGMTLMSGAGVYATVTAYDYSGLYATATSAQAIVALDPPVSTQGGIVSLTASPSSNGVNYDVALTFGPFVDTISGVLSTNWLLETAWGLEDVISSTETNTGTLALATNIELSPSQTYICRLTATNNAGLATVLSADLTVWAPLQIEYLVDGQDPENQLHYVTNLTAYTFSWAITGTASKVMAAVGTSTSTQDLQDWTPISTSMKQFTTSVISEISDGYCLFGQLSVRDAAGFTNLIQSTSGVCIDNSPPVAGTVAHGTHPYAHQRFTADTNVITASWNGFSDPTSGISRYYWCIDSFQEIPGCSARCSVVDWTLAALDSRVLAAPLTGGALADGATYIVKVKAVNGPGLSAISCSPPWTVDKSPATGGNVTISYPSADSNARHLSPLWKPPASTVAQQLHLDSSVVRVDWTGFGDLQSGVVTFQVGLFGTPGEVTPFGNQLTTVPGTVTQWIFTGLSLNSSLGSDNQYYAVVSATNGAGKQSQIASQPFLVVDTPPTSGAVEVTSIAANGTSLSLSVNGFVDPNVDIAYYHVLVGTTPYGADWNVQDIAPAYFCASSPCTPTISVSQPLVQNSVYFVTVYAVNVAGLISSPGTSVGLPFYGGASWLVPSADGTFQWAIDCPYPAVSFASPGAVILGGYGLANFFGTENVAVTQFTCVFTAGSTSASSSGTLTASMLAEDSATVICALPTALLSAVGDAQPFHLLVTAPDGSQSLPLNLVRREPVQTWAATTIAGLAPTSGSVARLSNALHAVSWTTTASNIAFFELYVGATPIARFPADARTGLVATPGSTMGSTLDYSLCVSFSGQEATSWCAAVATLTVNNAPPTLAQGVDSGNELILETAVRLNPVGAESAQYSSSAHSLNVDWTGSFAATGQKSLASFAVFLSETPGALTPGLQSVTIPGTVFSTQLTTAQPLEDGGTYYANVIVTDETGLILISWSPPFVSDSTEPLNGTVHFGRPSQVTDTTYQSQDGFAMVFWTGFDDPESGLAGFEVQICSDLQPCLSTGANVGGASQVNLTLPSGSTFTAAVRAQNGVGMWGPWVPSQSLLQVDLSGPPVFEYAFFAGNTSGVAPASQDGLSLVWAATAGSPITEYKVQIGTTRSGPQLMPMTTVGTAKFLPLNLPLTHNTTLYATIMATTAAGDQGGIYSSGLFIDLTKPAVMGEISTMNGAAYYQSSGGIVQVVADWTGVFSDPESGIVAYQWAIGTAGSPTAFTNQAFVSTGLLTQGALAVNVPDGTRLTVSVQATNAASLTTTVMSGETLVGRATPSPFSVTLLNAQVQNPDGSLIPSSIARMRFDGLVDNQSGLANINVLLSAVDTQEVLLNASIGVRTGVDLYADASWLQRPLVLTATAINNFGLTSNASSAEFTITSSVAL</sequence>
<feature type="domain" description="Fibronectin type-III" evidence="1">
    <location>
        <begin position="2366"/>
        <end position="2461"/>
    </location>
</feature>
<evidence type="ECO:0000259" key="1">
    <source>
        <dbReference type="PROSITE" id="PS50853"/>
    </source>
</evidence>
<name>A0AAD5TGM6_9FUNG</name>
<keyword evidence="3" id="KW-1185">Reference proteome</keyword>
<feature type="domain" description="Fibronectin type-III" evidence="1">
    <location>
        <begin position="1901"/>
        <end position="2010"/>
    </location>
</feature>
<dbReference type="SUPFAM" id="SSF49265">
    <property type="entry name" value="Fibronectin type III"/>
    <property type="match status" value="2"/>
</dbReference>
<dbReference type="InterPro" id="IPR013783">
    <property type="entry name" value="Ig-like_fold"/>
</dbReference>
<comment type="caution">
    <text evidence="2">The sequence shown here is derived from an EMBL/GenBank/DDBJ whole genome shotgun (WGS) entry which is preliminary data.</text>
</comment>
<proteinExistence type="predicted"/>
<gene>
    <name evidence="2" type="ORF">HDU87_005534</name>
</gene>
<dbReference type="InterPro" id="IPR036116">
    <property type="entry name" value="FN3_sf"/>
</dbReference>
<dbReference type="PANTHER" id="PTHR16897:SF2">
    <property type="entry name" value="OS03G0226600 PROTEIN"/>
    <property type="match status" value="1"/>
</dbReference>
<evidence type="ECO:0000313" key="3">
    <source>
        <dbReference type="Proteomes" id="UP001212152"/>
    </source>
</evidence>
<dbReference type="SMART" id="SM00060">
    <property type="entry name" value="FN3"/>
    <property type="match status" value="5"/>
</dbReference>
<reference evidence="2" key="1">
    <citation type="submission" date="2020-05" db="EMBL/GenBank/DDBJ databases">
        <title>Phylogenomic resolution of chytrid fungi.</title>
        <authorList>
            <person name="Stajich J.E."/>
            <person name="Amses K."/>
            <person name="Simmons R."/>
            <person name="Seto K."/>
            <person name="Myers J."/>
            <person name="Bonds A."/>
            <person name="Quandt C.A."/>
            <person name="Barry K."/>
            <person name="Liu P."/>
            <person name="Grigoriev I."/>
            <person name="Longcore J.E."/>
            <person name="James T.Y."/>
        </authorList>
    </citation>
    <scope>NUCLEOTIDE SEQUENCE</scope>
    <source>
        <strain evidence="2">JEL0379</strain>
    </source>
</reference>
<dbReference type="Proteomes" id="UP001212152">
    <property type="component" value="Unassembled WGS sequence"/>
</dbReference>
<dbReference type="InterPro" id="IPR003961">
    <property type="entry name" value="FN3_dom"/>
</dbReference>
<accession>A0AAD5TGM6</accession>
<feature type="domain" description="Fibronectin type-III" evidence="1">
    <location>
        <begin position="849"/>
        <end position="946"/>
    </location>
</feature>